<dbReference type="InterPro" id="IPR009947">
    <property type="entry name" value="NDUA7"/>
</dbReference>
<evidence type="ECO:0000256" key="14">
    <source>
        <dbReference type="ARBA" id="ARBA00033401"/>
    </source>
</evidence>
<evidence type="ECO:0000256" key="10">
    <source>
        <dbReference type="ARBA" id="ARBA00022990"/>
    </source>
</evidence>
<evidence type="ECO:0000256" key="4">
    <source>
        <dbReference type="ARBA" id="ARBA00011533"/>
    </source>
</evidence>
<proteinExistence type="inferred from homology"/>
<evidence type="ECO:0000256" key="12">
    <source>
        <dbReference type="ARBA" id="ARBA00023136"/>
    </source>
</evidence>
<dbReference type="EMBL" id="JAMKOV010000010">
    <property type="protein sequence ID" value="KAI8037752.1"/>
    <property type="molecule type" value="Genomic_DNA"/>
</dbReference>
<keyword evidence="12" id="KW-0472">Membrane</keyword>
<dbReference type="PANTHER" id="PTHR12485">
    <property type="entry name" value="NADH-UBIQUINONE OXIDOREDUCTASE SUBUNIT B"/>
    <property type="match status" value="1"/>
</dbReference>
<evidence type="ECO:0000313" key="16">
    <source>
        <dbReference type="EMBL" id="KAI8037752.1"/>
    </source>
</evidence>
<evidence type="ECO:0000256" key="2">
    <source>
        <dbReference type="ARBA" id="ARBA00004443"/>
    </source>
</evidence>
<dbReference type="PANTHER" id="PTHR12485:SF1">
    <property type="entry name" value="NADH DEHYDROGENASE [UBIQUINONE] 1 ALPHA SUBCOMPLEX SUBUNIT 7"/>
    <property type="match status" value="1"/>
</dbReference>
<keyword evidence="7" id="KW-0679">Respiratory chain</keyword>
<evidence type="ECO:0000256" key="11">
    <source>
        <dbReference type="ARBA" id="ARBA00023128"/>
    </source>
</evidence>
<evidence type="ECO:0000256" key="1">
    <source>
        <dbReference type="ARBA" id="ARBA00003195"/>
    </source>
</evidence>
<comment type="subunit">
    <text evidence="4">Complex I is composed of 45 different subunits.</text>
</comment>
<evidence type="ECO:0000256" key="5">
    <source>
        <dbReference type="ARBA" id="ARBA00016383"/>
    </source>
</evidence>
<comment type="caution">
    <text evidence="16">The sequence shown here is derived from an EMBL/GenBank/DDBJ whole genome shotgun (WGS) entry which is preliminary data.</text>
</comment>
<keyword evidence="9" id="KW-0249">Electron transport</keyword>
<name>A0A9P9YIW9_9MUSC</name>
<comment type="function">
    <text evidence="1">Accessory subunit of the mitochondrial membrane respiratory chain NADH dehydrogenase (Complex I), that is believed not to be involved in catalysis. Complex I functions in the transfer of electrons from NADH to the respiratory chain. The immediate electron acceptor for the enzyme is believed to be ubiquinone.</text>
</comment>
<feature type="compositionally biased region" description="Basic and acidic residues" evidence="15">
    <location>
        <begin position="87"/>
        <end position="101"/>
    </location>
</feature>
<feature type="region of interest" description="Disordered" evidence="15">
    <location>
        <begin position="87"/>
        <end position="142"/>
    </location>
</feature>
<evidence type="ECO:0000256" key="15">
    <source>
        <dbReference type="SAM" id="MobiDB-lite"/>
    </source>
</evidence>
<dbReference type="Pfam" id="PF07347">
    <property type="entry name" value="CI-B14_5a"/>
    <property type="match status" value="1"/>
</dbReference>
<dbReference type="Proteomes" id="UP001059596">
    <property type="component" value="Unassembled WGS sequence"/>
</dbReference>
<evidence type="ECO:0000256" key="13">
    <source>
        <dbReference type="ARBA" id="ARBA00030360"/>
    </source>
</evidence>
<keyword evidence="11" id="KW-0496">Mitochondrion</keyword>
<evidence type="ECO:0000256" key="6">
    <source>
        <dbReference type="ARBA" id="ARBA00022448"/>
    </source>
</evidence>
<gene>
    <name evidence="16" type="ORF">M5D96_009252</name>
</gene>
<dbReference type="GO" id="GO:0005743">
    <property type="term" value="C:mitochondrial inner membrane"/>
    <property type="evidence" value="ECO:0007669"/>
    <property type="project" value="UniProtKB-SubCell"/>
</dbReference>
<evidence type="ECO:0000256" key="7">
    <source>
        <dbReference type="ARBA" id="ARBA00022660"/>
    </source>
</evidence>
<comment type="subcellular location">
    <subcellularLocation>
        <location evidence="2">Mitochondrion inner membrane</location>
        <topology evidence="2">Peripheral membrane protein</topology>
        <orientation evidence="2">Matrix side</orientation>
    </subcellularLocation>
</comment>
<evidence type="ECO:0000313" key="17">
    <source>
        <dbReference type="Proteomes" id="UP001059596"/>
    </source>
</evidence>
<feature type="compositionally biased region" description="Basic and acidic residues" evidence="15">
    <location>
        <begin position="121"/>
        <end position="132"/>
    </location>
</feature>
<protein>
    <recommendedName>
        <fullName evidence="5">NADH dehydrogenase [ubiquinone] 1 alpha subcomplex subunit 7</fullName>
    </recommendedName>
    <alternativeName>
        <fullName evidence="14">Complex I-B14.5a</fullName>
    </alternativeName>
    <alternativeName>
        <fullName evidence="13">NADH-ubiquinone oxidoreductase subunit B14.5a</fullName>
    </alternativeName>
</protein>
<evidence type="ECO:0000256" key="9">
    <source>
        <dbReference type="ARBA" id="ARBA00022982"/>
    </source>
</evidence>
<evidence type="ECO:0000256" key="3">
    <source>
        <dbReference type="ARBA" id="ARBA00005482"/>
    </source>
</evidence>
<keyword evidence="6" id="KW-0813">Transport</keyword>
<sequence length="161" mass="17738">MPPKPNLKHRDVAEFLSRLRNFLLGRTHKTALRFADTVSPRTQPPPAVPQGPSENLFANYYYARDPRRLVKPAVDLVQEHKQALAKEAAKEATKEAAKDAQAKTGEVPMEGAAAPESEDADAGHCDRRENSGVKKLPTPGKCIPGRDLVRRVSRVPVLTSR</sequence>
<keyword evidence="10" id="KW-0007">Acetylation</keyword>
<evidence type="ECO:0000256" key="8">
    <source>
        <dbReference type="ARBA" id="ARBA00022792"/>
    </source>
</evidence>
<dbReference type="AlphaFoldDB" id="A0A9P9YIW9"/>
<keyword evidence="8" id="KW-0999">Mitochondrion inner membrane</keyword>
<organism evidence="16 17">
    <name type="scientific">Drosophila gunungcola</name>
    <name type="common">fruit fly</name>
    <dbReference type="NCBI Taxonomy" id="103775"/>
    <lineage>
        <taxon>Eukaryota</taxon>
        <taxon>Metazoa</taxon>
        <taxon>Ecdysozoa</taxon>
        <taxon>Arthropoda</taxon>
        <taxon>Hexapoda</taxon>
        <taxon>Insecta</taxon>
        <taxon>Pterygota</taxon>
        <taxon>Neoptera</taxon>
        <taxon>Endopterygota</taxon>
        <taxon>Diptera</taxon>
        <taxon>Brachycera</taxon>
        <taxon>Muscomorpha</taxon>
        <taxon>Ephydroidea</taxon>
        <taxon>Drosophilidae</taxon>
        <taxon>Drosophila</taxon>
        <taxon>Sophophora</taxon>
    </lineage>
</organism>
<comment type="similarity">
    <text evidence="3">Belongs to the complex I NDUFA7 subunit family.</text>
</comment>
<keyword evidence="17" id="KW-1185">Reference proteome</keyword>
<dbReference type="GO" id="GO:0006120">
    <property type="term" value="P:mitochondrial electron transport, NADH to ubiquinone"/>
    <property type="evidence" value="ECO:0007669"/>
    <property type="project" value="TreeGrafter"/>
</dbReference>
<accession>A0A9P9YIW9</accession>
<reference evidence="16" key="1">
    <citation type="journal article" date="2023" name="Genome Biol. Evol.">
        <title>Long-read-based Genome Assembly of Drosophila gunungcola Reveals Fewer Chemosensory Genes in Flower-breeding Species.</title>
        <authorList>
            <person name="Negi A."/>
            <person name="Liao B.Y."/>
            <person name="Yeh S.D."/>
        </authorList>
    </citation>
    <scope>NUCLEOTIDE SEQUENCE</scope>
    <source>
        <strain evidence="16">Sukarami</strain>
    </source>
</reference>